<reference evidence="2 3" key="1">
    <citation type="submission" date="2019-03" db="EMBL/GenBank/DDBJ databases">
        <title>Sequencing 25 genomes of Wallemia mellicola.</title>
        <authorList>
            <person name="Gostincar C."/>
        </authorList>
    </citation>
    <scope>NUCLEOTIDE SEQUENCE [LARGE SCALE GENOMIC DNA]</scope>
    <source>
        <strain evidence="2 3">EXF-6152</strain>
    </source>
</reference>
<name>A0A4V4MFI5_9BASI</name>
<sequence>MNDNKFDFLIVGTGYSESILSSALSSAGYKCLHIDKNDYYGDNWATLPITELDSSTIKINNLKNPNKFLISRHPSVILTERGKSNQLDTILKSSVFNYLSFKLVDSLIHYNDGEFTQIPKSKQEVFKSTISLKDKRMLMKLLQWIASREFLKEGMLVLQESNTT</sequence>
<dbReference type="Gene3D" id="3.50.50.60">
    <property type="entry name" value="FAD/NAD(P)-binding domain"/>
    <property type="match status" value="1"/>
</dbReference>
<dbReference type="GO" id="GO:0005634">
    <property type="term" value="C:nucleus"/>
    <property type="evidence" value="ECO:0007669"/>
    <property type="project" value="TreeGrafter"/>
</dbReference>
<dbReference type="AlphaFoldDB" id="A0A4V4MFI5"/>
<proteinExistence type="inferred from homology"/>
<evidence type="ECO:0000313" key="3">
    <source>
        <dbReference type="Proteomes" id="UP000310685"/>
    </source>
</evidence>
<dbReference type="GO" id="GO:0005092">
    <property type="term" value="F:GDP-dissociation inhibitor activity"/>
    <property type="evidence" value="ECO:0007669"/>
    <property type="project" value="InterPro"/>
</dbReference>
<dbReference type="PRINTS" id="PR00891">
    <property type="entry name" value="RABGDIREP"/>
</dbReference>
<dbReference type="PANTHER" id="PTHR11787:SF4">
    <property type="entry name" value="CHM, RAB ESCORT PROTEIN 1"/>
    <property type="match status" value="1"/>
</dbReference>
<evidence type="ECO:0000313" key="2">
    <source>
        <dbReference type="EMBL" id="TIB76292.1"/>
    </source>
</evidence>
<dbReference type="InterPro" id="IPR018203">
    <property type="entry name" value="GDP_dissociation_inhibitor"/>
</dbReference>
<dbReference type="GO" id="GO:0005829">
    <property type="term" value="C:cytosol"/>
    <property type="evidence" value="ECO:0007669"/>
    <property type="project" value="TreeGrafter"/>
</dbReference>
<comment type="caution">
    <text evidence="2">The sequence shown here is derived from an EMBL/GenBank/DDBJ whole genome shotgun (WGS) entry which is preliminary data.</text>
</comment>
<dbReference type="Proteomes" id="UP000310685">
    <property type="component" value="Unassembled WGS sequence"/>
</dbReference>
<comment type="similarity">
    <text evidence="1">Belongs to the Rab GDI family.</text>
</comment>
<dbReference type="GO" id="GO:0007264">
    <property type="term" value="P:small GTPase-mediated signal transduction"/>
    <property type="evidence" value="ECO:0007669"/>
    <property type="project" value="InterPro"/>
</dbReference>
<dbReference type="GO" id="GO:0005968">
    <property type="term" value="C:Rab-protein geranylgeranyltransferase complex"/>
    <property type="evidence" value="ECO:0007669"/>
    <property type="project" value="TreeGrafter"/>
</dbReference>
<dbReference type="GO" id="GO:0016192">
    <property type="term" value="P:vesicle-mediated transport"/>
    <property type="evidence" value="ECO:0007669"/>
    <property type="project" value="TreeGrafter"/>
</dbReference>
<accession>A0A4V4MFI5</accession>
<dbReference type="Gene3D" id="1.10.405.10">
    <property type="entry name" value="Guanine Nucleotide Dissociation Inhibitor, domain 1"/>
    <property type="match status" value="1"/>
</dbReference>
<dbReference type="SUPFAM" id="SSF51905">
    <property type="entry name" value="FAD/NAD(P)-binding domain"/>
    <property type="match status" value="1"/>
</dbReference>
<dbReference type="InterPro" id="IPR036188">
    <property type="entry name" value="FAD/NAD-bd_sf"/>
</dbReference>
<dbReference type="PANTHER" id="PTHR11787">
    <property type="entry name" value="RAB GDP-DISSOCIATION INHIBITOR"/>
    <property type="match status" value="1"/>
</dbReference>
<dbReference type="EMBL" id="SPRC01000049">
    <property type="protein sequence ID" value="TIB76292.1"/>
    <property type="molecule type" value="Genomic_DNA"/>
</dbReference>
<evidence type="ECO:0000256" key="1">
    <source>
        <dbReference type="ARBA" id="ARBA00005593"/>
    </source>
</evidence>
<gene>
    <name evidence="2" type="ORF">E3Q22_03622</name>
</gene>
<protein>
    <submittedName>
        <fullName evidence="2">FAD/NAD(P)-binding domain-containing protein</fullName>
    </submittedName>
</protein>
<organism evidence="2 3">
    <name type="scientific">Wallemia mellicola</name>
    <dbReference type="NCBI Taxonomy" id="1708541"/>
    <lineage>
        <taxon>Eukaryota</taxon>
        <taxon>Fungi</taxon>
        <taxon>Dikarya</taxon>
        <taxon>Basidiomycota</taxon>
        <taxon>Wallemiomycotina</taxon>
        <taxon>Wallemiomycetes</taxon>
        <taxon>Wallemiales</taxon>
        <taxon>Wallemiaceae</taxon>
        <taxon>Wallemia</taxon>
    </lineage>
</organism>
<dbReference type="Pfam" id="PF00996">
    <property type="entry name" value="GDI"/>
    <property type="match status" value="1"/>
</dbReference>